<gene>
    <name evidence="2" type="ORF">IPJ38_01760</name>
</gene>
<sequence length="129" mass="12687">MNSKKKVEAVLLGGALIVTLGGALLSSGAYAAGEVCSLSTTGIGETVTGDVTSFVKVSFAAKCSPNTVVRFVQTSQAFAAQGGSKKVTSDTVLLLRGGGGAKQCATTTEADPTANVIVPNASATDGCAS</sequence>
<organism evidence="2 3">
    <name type="scientific">Candidatus Dechloromonas phosphorivorans</name>
    <dbReference type="NCBI Taxonomy" id="2899244"/>
    <lineage>
        <taxon>Bacteria</taxon>
        <taxon>Pseudomonadati</taxon>
        <taxon>Pseudomonadota</taxon>
        <taxon>Betaproteobacteria</taxon>
        <taxon>Rhodocyclales</taxon>
        <taxon>Azonexaceae</taxon>
        <taxon>Dechloromonas</taxon>
    </lineage>
</organism>
<evidence type="ECO:0000313" key="3">
    <source>
        <dbReference type="Proteomes" id="UP000739411"/>
    </source>
</evidence>
<dbReference type="EMBL" id="JADJMS010000005">
    <property type="protein sequence ID" value="MBK7414019.1"/>
    <property type="molecule type" value="Genomic_DNA"/>
</dbReference>
<protein>
    <submittedName>
        <fullName evidence="2">Uncharacterized protein</fullName>
    </submittedName>
</protein>
<accession>A0A935MS13</accession>
<feature type="chain" id="PRO_5037267497" evidence="1">
    <location>
        <begin position="32"/>
        <end position="129"/>
    </location>
</feature>
<keyword evidence="1" id="KW-0732">Signal</keyword>
<evidence type="ECO:0000313" key="2">
    <source>
        <dbReference type="EMBL" id="MBK7414019.1"/>
    </source>
</evidence>
<proteinExistence type="predicted"/>
<feature type="signal peptide" evidence="1">
    <location>
        <begin position="1"/>
        <end position="31"/>
    </location>
</feature>
<dbReference type="AlphaFoldDB" id="A0A935MS13"/>
<comment type="caution">
    <text evidence="2">The sequence shown here is derived from an EMBL/GenBank/DDBJ whole genome shotgun (WGS) entry which is preliminary data.</text>
</comment>
<evidence type="ECO:0000256" key="1">
    <source>
        <dbReference type="SAM" id="SignalP"/>
    </source>
</evidence>
<dbReference type="Proteomes" id="UP000739411">
    <property type="component" value="Unassembled WGS sequence"/>
</dbReference>
<name>A0A935MS13_9RHOO</name>
<reference evidence="2 3" key="1">
    <citation type="submission" date="2020-10" db="EMBL/GenBank/DDBJ databases">
        <title>Connecting structure to function with the recovery of over 1000 high-quality activated sludge metagenome-assembled genomes encoding full-length rRNA genes using long-read sequencing.</title>
        <authorList>
            <person name="Singleton C.M."/>
            <person name="Petriglieri F."/>
            <person name="Kristensen J.M."/>
            <person name="Kirkegaard R.H."/>
            <person name="Michaelsen T.Y."/>
            <person name="Andersen M.H."/>
            <person name="Karst S.M."/>
            <person name="Dueholm M.S."/>
            <person name="Nielsen P.H."/>
            <person name="Albertsen M."/>
        </authorList>
    </citation>
    <scope>NUCLEOTIDE SEQUENCE [LARGE SCALE GENOMIC DNA]</scope>
    <source>
        <strain evidence="2">EsbW_18-Q3-R4-48_BATAC.463</strain>
    </source>
</reference>